<dbReference type="EMBL" id="VKHS01000041">
    <property type="protein sequence ID" value="MBB0228653.1"/>
    <property type="molecule type" value="Genomic_DNA"/>
</dbReference>
<dbReference type="GO" id="GO:0008168">
    <property type="term" value="F:methyltransferase activity"/>
    <property type="evidence" value="ECO:0007669"/>
    <property type="project" value="UniProtKB-KW"/>
</dbReference>
<dbReference type="SUPFAM" id="SSF53335">
    <property type="entry name" value="S-adenosyl-L-methionine-dependent methyltransferases"/>
    <property type="match status" value="1"/>
</dbReference>
<name>A0A7W3XVC1_9ACTN</name>
<dbReference type="CDD" id="cd02440">
    <property type="entry name" value="AdoMet_MTases"/>
    <property type="match status" value="1"/>
</dbReference>
<proteinExistence type="predicted"/>
<dbReference type="SUPFAM" id="SSF46785">
    <property type="entry name" value="Winged helix' DNA-binding domain"/>
    <property type="match status" value="1"/>
</dbReference>
<dbReference type="Gene3D" id="3.40.50.150">
    <property type="entry name" value="Vaccinia Virus protein VP39"/>
    <property type="match status" value="1"/>
</dbReference>
<comment type="caution">
    <text evidence="5">The sequence shown here is derived from an EMBL/GenBank/DDBJ whole genome shotgun (WGS) entry which is preliminary data.</text>
</comment>
<feature type="domain" description="HTH lysR-type" evidence="4">
    <location>
        <begin position="109"/>
        <end position="147"/>
    </location>
</feature>
<dbReference type="InterPro" id="IPR041698">
    <property type="entry name" value="Methyltransf_25"/>
</dbReference>
<dbReference type="InterPro" id="IPR036390">
    <property type="entry name" value="WH_DNA-bd_sf"/>
</dbReference>
<dbReference type="InterPro" id="IPR051052">
    <property type="entry name" value="Diverse_substrate_MTase"/>
</dbReference>
<accession>A0A7W3XVC1</accession>
<dbReference type="InterPro" id="IPR029063">
    <property type="entry name" value="SAM-dependent_MTases_sf"/>
</dbReference>
<evidence type="ECO:0000313" key="5">
    <source>
        <dbReference type="EMBL" id="MBB0228653.1"/>
    </source>
</evidence>
<sequence>MAHHHGIPTRHGRRPKATITREWLHEQHIVHGRTLVELAESVGVSPATMNRWAKTHQIPARRFGTHTHHPDLRGNLHSVPEILRPAPTGPASRKRLRVLAELPAHPDLAAAKALNLDRATVWSYLDRLEKELSGRLVHRSGKRRRTTTPTAFGHRVIQTIRDLEHATRTRDSPFRSRRRGAVRLSNRDRARDSCLMTVGFSGEVAEYYAKFRRAYPEQVLDFLQDYFSLTPGDSVLDLGCGTGQLALPLADRVRSVIGMDPEPDMLRLAREAAGQREVRNATWVLGADTDVPALGTLLGHEPSLAMTVVGQALHWMRHDELFRDSLPLFRAGGGIAVIANGTPLWQQDTAWSRALRACLEQHFETELTASCGTADQDRIRYAQALEDAGFSDVRSTTVSYTDELTFQQVIGGLYSAIPAEQLPGADQRPAFEDDIRKAMPHAEPFPEQVHVSVLVGRTA</sequence>
<protein>
    <submittedName>
        <fullName evidence="5">Methyltransferase domain-containing protein</fullName>
    </submittedName>
</protein>
<dbReference type="InterPro" id="IPR000847">
    <property type="entry name" value="LysR_HTH_N"/>
</dbReference>
<dbReference type="InterPro" id="IPR036388">
    <property type="entry name" value="WH-like_DNA-bd_sf"/>
</dbReference>
<evidence type="ECO:0000313" key="6">
    <source>
        <dbReference type="Proteomes" id="UP000530234"/>
    </source>
</evidence>
<evidence type="ECO:0000256" key="1">
    <source>
        <dbReference type="ARBA" id="ARBA00022603"/>
    </source>
</evidence>
<gene>
    <name evidence="5" type="ORF">FOE67_03785</name>
</gene>
<dbReference type="AlphaFoldDB" id="A0A7W3XVC1"/>
<dbReference type="Proteomes" id="UP000530234">
    <property type="component" value="Unassembled WGS sequence"/>
</dbReference>
<dbReference type="PANTHER" id="PTHR44942">
    <property type="entry name" value="METHYLTRANSF_11 DOMAIN-CONTAINING PROTEIN"/>
    <property type="match status" value="1"/>
</dbReference>
<dbReference type="GO" id="GO:0003700">
    <property type="term" value="F:DNA-binding transcription factor activity"/>
    <property type="evidence" value="ECO:0007669"/>
    <property type="project" value="InterPro"/>
</dbReference>
<dbReference type="PROSITE" id="PS50931">
    <property type="entry name" value="HTH_LYSR"/>
    <property type="match status" value="1"/>
</dbReference>
<evidence type="ECO:0000256" key="2">
    <source>
        <dbReference type="ARBA" id="ARBA00022679"/>
    </source>
</evidence>
<keyword evidence="1 5" id="KW-0489">Methyltransferase</keyword>
<keyword evidence="6" id="KW-1185">Reference proteome</keyword>
<dbReference type="Pfam" id="PF13649">
    <property type="entry name" value="Methyltransf_25"/>
    <property type="match status" value="1"/>
</dbReference>
<dbReference type="Gene3D" id="1.10.10.10">
    <property type="entry name" value="Winged helix-like DNA-binding domain superfamily/Winged helix DNA-binding domain"/>
    <property type="match status" value="1"/>
</dbReference>
<evidence type="ECO:0000256" key="3">
    <source>
        <dbReference type="SAM" id="MobiDB-lite"/>
    </source>
</evidence>
<dbReference type="PANTHER" id="PTHR44942:SF4">
    <property type="entry name" value="METHYLTRANSFERASE TYPE 11 DOMAIN-CONTAINING PROTEIN"/>
    <property type="match status" value="1"/>
</dbReference>
<keyword evidence="2 5" id="KW-0808">Transferase</keyword>
<feature type="region of interest" description="Disordered" evidence="3">
    <location>
        <begin position="64"/>
        <end position="90"/>
    </location>
</feature>
<evidence type="ECO:0000259" key="4">
    <source>
        <dbReference type="PROSITE" id="PS50931"/>
    </source>
</evidence>
<dbReference type="GO" id="GO:0032259">
    <property type="term" value="P:methylation"/>
    <property type="evidence" value="ECO:0007669"/>
    <property type="project" value="UniProtKB-KW"/>
</dbReference>
<organism evidence="5 6">
    <name type="scientific">Streptomyces calidiresistens</name>
    <dbReference type="NCBI Taxonomy" id="1485586"/>
    <lineage>
        <taxon>Bacteria</taxon>
        <taxon>Bacillati</taxon>
        <taxon>Actinomycetota</taxon>
        <taxon>Actinomycetes</taxon>
        <taxon>Kitasatosporales</taxon>
        <taxon>Streptomycetaceae</taxon>
        <taxon>Streptomyces</taxon>
    </lineage>
</organism>
<reference evidence="6" key="1">
    <citation type="submission" date="2019-10" db="EMBL/GenBank/DDBJ databases">
        <title>Streptomyces sp. nov., a novel actinobacterium isolated from alkaline environment.</title>
        <authorList>
            <person name="Golinska P."/>
        </authorList>
    </citation>
    <scope>NUCLEOTIDE SEQUENCE [LARGE SCALE GENOMIC DNA]</scope>
    <source>
        <strain evidence="6">DSM 42108</strain>
    </source>
</reference>
<dbReference type="Pfam" id="PF00126">
    <property type="entry name" value="HTH_1"/>
    <property type="match status" value="1"/>
</dbReference>